<dbReference type="AlphaFoldDB" id="A0A9W8ASG7"/>
<dbReference type="InterPro" id="IPR038446">
    <property type="entry name" value="CEBP_ZZ_sf"/>
</dbReference>
<evidence type="ECO:0000256" key="2">
    <source>
        <dbReference type="SAM" id="MobiDB-lite"/>
    </source>
</evidence>
<reference evidence="4" key="1">
    <citation type="submission" date="2022-07" db="EMBL/GenBank/DDBJ databases">
        <title>Phylogenomic reconstructions and comparative analyses of Kickxellomycotina fungi.</title>
        <authorList>
            <person name="Reynolds N.K."/>
            <person name="Stajich J.E."/>
            <person name="Barry K."/>
            <person name="Grigoriev I.V."/>
            <person name="Crous P."/>
            <person name="Smith M.E."/>
        </authorList>
    </citation>
    <scope>NUCLEOTIDE SEQUENCE</scope>
    <source>
        <strain evidence="4">RSA 1196</strain>
    </source>
</reference>
<keyword evidence="1" id="KW-0863">Zinc-finger</keyword>
<sequence length="146" mass="15561">MATPNRQRKASLGAILDQDELATPPPELDAIVAESTSSSDSEGDALGDTGSVPPVAADHECCVECQDQTATMYCETCAESFCEVCCAMLHRTGNRRRHQRAKLAQGKSPSPSAPTTNQSTAQSKTEPEEVPTASEDLQVGFDRMAM</sequence>
<dbReference type="Proteomes" id="UP001150925">
    <property type="component" value="Unassembled WGS sequence"/>
</dbReference>
<gene>
    <name evidence="4" type="ORF">IWQ62_004473</name>
</gene>
<evidence type="ECO:0000313" key="5">
    <source>
        <dbReference type="Proteomes" id="UP001150925"/>
    </source>
</evidence>
<organism evidence="4 5">
    <name type="scientific">Dispira parvispora</name>
    <dbReference type="NCBI Taxonomy" id="1520584"/>
    <lineage>
        <taxon>Eukaryota</taxon>
        <taxon>Fungi</taxon>
        <taxon>Fungi incertae sedis</taxon>
        <taxon>Zoopagomycota</taxon>
        <taxon>Kickxellomycotina</taxon>
        <taxon>Dimargaritomycetes</taxon>
        <taxon>Dimargaritales</taxon>
        <taxon>Dimargaritaceae</taxon>
        <taxon>Dispira</taxon>
    </lineage>
</organism>
<name>A0A9W8ASG7_9FUNG</name>
<dbReference type="GO" id="GO:0008270">
    <property type="term" value="F:zinc ion binding"/>
    <property type="evidence" value="ECO:0007669"/>
    <property type="project" value="UniProtKB-KW"/>
</dbReference>
<keyword evidence="1" id="KW-0479">Metal-binding</keyword>
<feature type="domain" description="B box-type" evidence="3">
    <location>
        <begin position="57"/>
        <end position="103"/>
    </location>
</feature>
<feature type="non-terminal residue" evidence="4">
    <location>
        <position position="146"/>
    </location>
</feature>
<feature type="region of interest" description="Disordered" evidence="2">
    <location>
        <begin position="93"/>
        <end position="146"/>
    </location>
</feature>
<dbReference type="Gene3D" id="4.10.640.40">
    <property type="entry name" value="Cytoplasmic polyadenylation element-binding protein, ZZ domain"/>
    <property type="match status" value="1"/>
</dbReference>
<keyword evidence="1" id="KW-0862">Zinc</keyword>
<dbReference type="EMBL" id="JANBPY010001494">
    <property type="protein sequence ID" value="KAJ1959797.1"/>
    <property type="molecule type" value="Genomic_DNA"/>
</dbReference>
<comment type="caution">
    <text evidence="4">The sequence shown here is derived from an EMBL/GenBank/DDBJ whole genome shotgun (WGS) entry which is preliminary data.</text>
</comment>
<dbReference type="OrthoDB" id="406045at2759"/>
<dbReference type="InterPro" id="IPR000315">
    <property type="entry name" value="Znf_B-box"/>
</dbReference>
<protein>
    <recommendedName>
        <fullName evidence="3">B box-type domain-containing protein</fullName>
    </recommendedName>
</protein>
<accession>A0A9W8ASG7</accession>
<feature type="region of interest" description="Disordered" evidence="2">
    <location>
        <begin position="1"/>
        <end position="53"/>
    </location>
</feature>
<dbReference type="PROSITE" id="PS50119">
    <property type="entry name" value="ZF_BBOX"/>
    <property type="match status" value="1"/>
</dbReference>
<proteinExistence type="predicted"/>
<evidence type="ECO:0000256" key="1">
    <source>
        <dbReference type="PROSITE-ProRule" id="PRU00024"/>
    </source>
</evidence>
<feature type="compositionally biased region" description="Polar residues" evidence="2">
    <location>
        <begin position="107"/>
        <end position="124"/>
    </location>
</feature>
<keyword evidence="5" id="KW-1185">Reference proteome</keyword>
<evidence type="ECO:0000259" key="3">
    <source>
        <dbReference type="PROSITE" id="PS50119"/>
    </source>
</evidence>
<evidence type="ECO:0000313" key="4">
    <source>
        <dbReference type="EMBL" id="KAJ1959797.1"/>
    </source>
</evidence>